<keyword evidence="1" id="KW-0472">Membrane</keyword>
<dbReference type="Proteomes" id="UP000182077">
    <property type="component" value="Unassembled WGS sequence"/>
</dbReference>
<dbReference type="AlphaFoldDB" id="A0A1L8TLJ8"/>
<sequence length="44" mass="4846">MGGYNIFLNLARRKKKTIAPLTINIQVTLNLVLVIAGLAYLIFG</sequence>
<dbReference type="EMBL" id="JXKQ01000007">
    <property type="protein sequence ID" value="OJG45215.1"/>
    <property type="molecule type" value="Genomic_DNA"/>
</dbReference>
<keyword evidence="3" id="KW-1185">Reference proteome</keyword>
<comment type="caution">
    <text evidence="2">The sequence shown here is derived from an EMBL/GenBank/DDBJ whole genome shotgun (WGS) entry which is preliminary data.</text>
</comment>
<keyword evidence="1" id="KW-0812">Transmembrane</keyword>
<organism evidence="2 3">
    <name type="scientific">Enterococcus hermanniensis</name>
    <dbReference type="NCBI Taxonomy" id="249189"/>
    <lineage>
        <taxon>Bacteria</taxon>
        <taxon>Bacillati</taxon>
        <taxon>Bacillota</taxon>
        <taxon>Bacilli</taxon>
        <taxon>Lactobacillales</taxon>
        <taxon>Enterococcaceae</taxon>
        <taxon>Enterococcus</taxon>
    </lineage>
</organism>
<evidence type="ECO:0000313" key="2">
    <source>
        <dbReference type="EMBL" id="OJG45215.1"/>
    </source>
</evidence>
<reference evidence="2 3" key="1">
    <citation type="submission" date="2014-12" db="EMBL/GenBank/DDBJ databases">
        <title>Draft genome sequences of 29 type strains of Enterococci.</title>
        <authorList>
            <person name="Zhong Z."/>
            <person name="Sun Z."/>
            <person name="Liu W."/>
            <person name="Zhang W."/>
            <person name="Zhang H."/>
        </authorList>
    </citation>
    <scope>NUCLEOTIDE SEQUENCE [LARGE SCALE GENOMIC DNA]</scope>
    <source>
        <strain evidence="2 3">DSM 17122</strain>
    </source>
</reference>
<keyword evidence="1" id="KW-1133">Transmembrane helix</keyword>
<proteinExistence type="predicted"/>
<evidence type="ECO:0000313" key="3">
    <source>
        <dbReference type="Proteomes" id="UP000182077"/>
    </source>
</evidence>
<name>A0A1L8TLJ8_9ENTE</name>
<gene>
    <name evidence="2" type="ORF">RV04_GL002263</name>
</gene>
<feature type="transmembrane region" description="Helical" evidence="1">
    <location>
        <begin position="21"/>
        <end position="43"/>
    </location>
</feature>
<protein>
    <submittedName>
        <fullName evidence="2">Uncharacterized protein</fullName>
    </submittedName>
</protein>
<evidence type="ECO:0000256" key="1">
    <source>
        <dbReference type="SAM" id="Phobius"/>
    </source>
</evidence>
<accession>A0A1L8TLJ8</accession>